<dbReference type="GO" id="GO:0004674">
    <property type="term" value="F:protein serine/threonine kinase activity"/>
    <property type="evidence" value="ECO:0007669"/>
    <property type="project" value="UniProtKB-KW"/>
</dbReference>
<organism evidence="3 4">
    <name type="scientific">Aliiroseovarius halocynthiae</name>
    <dbReference type="NCBI Taxonomy" id="985055"/>
    <lineage>
        <taxon>Bacteria</taxon>
        <taxon>Pseudomonadati</taxon>
        <taxon>Pseudomonadota</taxon>
        <taxon>Alphaproteobacteria</taxon>
        <taxon>Rhodobacterales</taxon>
        <taxon>Paracoccaceae</taxon>
        <taxon>Aliiroseovarius</taxon>
    </lineage>
</organism>
<dbReference type="PANTHER" id="PTHR35526">
    <property type="entry name" value="ANTI-SIGMA-F FACTOR RSBW-RELATED"/>
    <property type="match status" value="1"/>
</dbReference>
<name>A0A545SPH0_9RHOB</name>
<evidence type="ECO:0000313" key="4">
    <source>
        <dbReference type="Proteomes" id="UP000315816"/>
    </source>
</evidence>
<dbReference type="InterPro" id="IPR036890">
    <property type="entry name" value="HATPase_C_sf"/>
</dbReference>
<dbReference type="GO" id="GO:0005524">
    <property type="term" value="F:ATP binding"/>
    <property type="evidence" value="ECO:0007669"/>
    <property type="project" value="UniProtKB-KW"/>
</dbReference>
<evidence type="ECO:0000259" key="2">
    <source>
        <dbReference type="Pfam" id="PF13581"/>
    </source>
</evidence>
<dbReference type="Proteomes" id="UP000315816">
    <property type="component" value="Unassembled WGS sequence"/>
</dbReference>
<keyword evidence="3" id="KW-0547">Nucleotide-binding</keyword>
<keyword evidence="4" id="KW-1185">Reference proteome</keyword>
<dbReference type="AlphaFoldDB" id="A0A545SPH0"/>
<gene>
    <name evidence="3" type="ORF">FIL88_12310</name>
</gene>
<feature type="domain" description="Histidine kinase/HSP90-like ATPase" evidence="2">
    <location>
        <begin position="26"/>
        <end position="143"/>
    </location>
</feature>
<protein>
    <submittedName>
        <fullName evidence="3">ATP-binding protein</fullName>
    </submittedName>
</protein>
<reference evidence="3 4" key="1">
    <citation type="submission" date="2019-06" db="EMBL/GenBank/DDBJ databases">
        <title>A novel species of marine bacteria.</title>
        <authorList>
            <person name="Wang Y."/>
        </authorList>
    </citation>
    <scope>NUCLEOTIDE SEQUENCE [LARGE SCALE GENOMIC DNA]</scope>
    <source>
        <strain evidence="3 4">MA1-10</strain>
    </source>
</reference>
<keyword evidence="3" id="KW-0067">ATP-binding</keyword>
<keyword evidence="1" id="KW-0418">Kinase</keyword>
<dbReference type="CDD" id="cd16936">
    <property type="entry name" value="HATPase_RsbW-like"/>
    <property type="match status" value="1"/>
</dbReference>
<evidence type="ECO:0000313" key="3">
    <source>
        <dbReference type="EMBL" id="TQV66869.1"/>
    </source>
</evidence>
<keyword evidence="1" id="KW-0723">Serine/threonine-protein kinase</keyword>
<comment type="caution">
    <text evidence="3">The sequence shown here is derived from an EMBL/GenBank/DDBJ whole genome shotgun (WGS) entry which is preliminary data.</text>
</comment>
<evidence type="ECO:0000256" key="1">
    <source>
        <dbReference type="ARBA" id="ARBA00022527"/>
    </source>
</evidence>
<dbReference type="OrthoDB" id="9792240at2"/>
<sequence length="152" mass="17226">MNVQNAAKPQSDQKLHLKFPSDNLSVRQALQQVLGLRLSLDEKSVVEIVLAEVLNNIVEHAYQERPTGRIDLTIERHTAGLDFLVKDEGLPLPKDLPHTQVMHDLNCAKDDLPEGGFGWLLVRELTENLHYEWREGQNILTFRIAADTVAQN</sequence>
<accession>A0A545SPH0</accession>
<dbReference type="EMBL" id="VICH01000008">
    <property type="protein sequence ID" value="TQV66869.1"/>
    <property type="molecule type" value="Genomic_DNA"/>
</dbReference>
<dbReference type="PANTHER" id="PTHR35526:SF3">
    <property type="entry name" value="ANTI-SIGMA-F FACTOR RSBW"/>
    <property type="match status" value="1"/>
</dbReference>
<dbReference type="SUPFAM" id="SSF55874">
    <property type="entry name" value="ATPase domain of HSP90 chaperone/DNA topoisomerase II/histidine kinase"/>
    <property type="match status" value="1"/>
</dbReference>
<proteinExistence type="predicted"/>
<dbReference type="Pfam" id="PF13581">
    <property type="entry name" value="HATPase_c_2"/>
    <property type="match status" value="1"/>
</dbReference>
<dbReference type="InterPro" id="IPR003594">
    <property type="entry name" value="HATPase_dom"/>
</dbReference>
<dbReference type="Gene3D" id="3.30.565.10">
    <property type="entry name" value="Histidine kinase-like ATPase, C-terminal domain"/>
    <property type="match status" value="1"/>
</dbReference>
<dbReference type="InterPro" id="IPR050267">
    <property type="entry name" value="Anti-sigma-factor_SerPK"/>
</dbReference>
<keyword evidence="1" id="KW-0808">Transferase</keyword>